<dbReference type="PANTHER" id="PTHR35869:SF1">
    <property type="entry name" value="OUTER-MEMBRANE LIPOPROTEIN CARRIER PROTEIN"/>
    <property type="match status" value="1"/>
</dbReference>
<comment type="caution">
    <text evidence="3">The sequence shown here is derived from an EMBL/GenBank/DDBJ whole genome shotgun (WGS) entry which is preliminary data.</text>
</comment>
<protein>
    <submittedName>
        <fullName evidence="3">Outer membrane lipoprotein-sorting protein</fullName>
    </submittedName>
</protein>
<accession>A0ABY1QH15</accession>
<feature type="chain" id="PRO_5045463838" evidence="2">
    <location>
        <begin position="34"/>
        <end position="218"/>
    </location>
</feature>
<evidence type="ECO:0000256" key="1">
    <source>
        <dbReference type="ARBA" id="ARBA00022729"/>
    </source>
</evidence>
<keyword evidence="1 2" id="KW-0732">Signal</keyword>
<keyword evidence="3" id="KW-0449">Lipoprotein</keyword>
<gene>
    <name evidence="3" type="ORF">SAMN06296065_105290</name>
</gene>
<dbReference type="InterPro" id="IPR029046">
    <property type="entry name" value="LolA/LolB/LppX"/>
</dbReference>
<evidence type="ECO:0000313" key="4">
    <source>
        <dbReference type="Proteomes" id="UP001157910"/>
    </source>
</evidence>
<dbReference type="PANTHER" id="PTHR35869">
    <property type="entry name" value="OUTER-MEMBRANE LIPOPROTEIN CARRIER PROTEIN"/>
    <property type="match status" value="1"/>
</dbReference>
<dbReference type="Gene3D" id="2.50.20.10">
    <property type="entry name" value="Lipoprotein localisation LolA/LolB/LppX"/>
    <property type="match status" value="1"/>
</dbReference>
<dbReference type="RefSeq" id="WP_103728179.1">
    <property type="nucleotide sequence ID" value="NZ_JBHRTZ010000001.1"/>
</dbReference>
<reference evidence="3 4" key="1">
    <citation type="submission" date="2017-05" db="EMBL/GenBank/DDBJ databases">
        <authorList>
            <person name="Varghese N."/>
            <person name="Submissions S."/>
        </authorList>
    </citation>
    <scope>NUCLEOTIDE SEQUENCE [LARGE SCALE GENOMIC DNA]</scope>
    <source>
        <strain evidence="3 4">SM16</strain>
    </source>
</reference>
<dbReference type="Proteomes" id="UP001157910">
    <property type="component" value="Unassembled WGS sequence"/>
</dbReference>
<dbReference type="EMBL" id="FXUI01000005">
    <property type="protein sequence ID" value="SMP70311.1"/>
    <property type="molecule type" value="Genomic_DNA"/>
</dbReference>
<organism evidence="3 4">
    <name type="scientific">Novosphingobium panipatense</name>
    <dbReference type="NCBI Taxonomy" id="428991"/>
    <lineage>
        <taxon>Bacteria</taxon>
        <taxon>Pseudomonadati</taxon>
        <taxon>Pseudomonadota</taxon>
        <taxon>Alphaproteobacteria</taxon>
        <taxon>Sphingomonadales</taxon>
        <taxon>Sphingomonadaceae</taxon>
        <taxon>Novosphingobium</taxon>
    </lineage>
</organism>
<evidence type="ECO:0000256" key="2">
    <source>
        <dbReference type="SAM" id="SignalP"/>
    </source>
</evidence>
<dbReference type="InterPro" id="IPR004564">
    <property type="entry name" value="OM_lipoprot_carrier_LolA-like"/>
</dbReference>
<dbReference type="SUPFAM" id="SSF89392">
    <property type="entry name" value="Prokaryotic lipoproteins and lipoprotein localization factors"/>
    <property type="match status" value="1"/>
</dbReference>
<dbReference type="Pfam" id="PF03548">
    <property type="entry name" value="LolA"/>
    <property type="match status" value="1"/>
</dbReference>
<sequence>MNHTMKTFRSCVGAAVLAALSVPAVLAPAPALAAGEAEARQLDQAVAALRSIDSMKANFVQTDRSGQTVRGELTLKRPGKIRFQYEKSANMLIVGDGKALTLIDYDVRQVQRWPIKNSPLGALLDPSRDVAKFGKVLSTGNPNVISIEVRDRSHPEYGIITLIFTRKASAPGGLELSYWVALDSQNKRTTISLSNQRYGVPVTDADFRWVDPRPRNRR</sequence>
<name>A0ABY1QH15_9SPHN</name>
<dbReference type="CDD" id="cd16325">
    <property type="entry name" value="LolA"/>
    <property type="match status" value="1"/>
</dbReference>
<proteinExistence type="predicted"/>
<feature type="signal peptide" evidence="2">
    <location>
        <begin position="1"/>
        <end position="33"/>
    </location>
</feature>
<keyword evidence="4" id="KW-1185">Reference proteome</keyword>
<evidence type="ECO:0000313" key="3">
    <source>
        <dbReference type="EMBL" id="SMP70311.1"/>
    </source>
</evidence>